<dbReference type="EMBL" id="BBJU01000018">
    <property type="protein sequence ID" value="GAK71592.1"/>
    <property type="molecule type" value="Genomic_DNA"/>
</dbReference>
<feature type="domain" description="VOC" evidence="1">
    <location>
        <begin position="1"/>
        <end position="126"/>
    </location>
</feature>
<dbReference type="InterPro" id="IPR037523">
    <property type="entry name" value="VOC_core"/>
</dbReference>
<evidence type="ECO:0000313" key="3">
    <source>
        <dbReference type="Proteomes" id="UP000028701"/>
    </source>
</evidence>
<accession>A0A081CY46</accession>
<dbReference type="InterPro" id="IPR029068">
    <property type="entry name" value="Glyas_Bleomycin-R_OHBP_Dase"/>
</dbReference>
<dbReference type="SUPFAM" id="SSF54593">
    <property type="entry name" value="Glyoxalase/Bleomycin resistance protein/Dihydroxybiphenyl dioxygenase"/>
    <property type="match status" value="1"/>
</dbReference>
<sequence>MIGYTMVGTTDLDRAVLFYDPIFTEMGLKQCYKDEQVSFWGDKSDVNAPRFATGYPFDGGTAGVGNGTMTAFVIDGSDTIDRLHGLAMTNGGSDEGAPGLRPDYGEGFYAAYVRDPDGNKIAFVCYDVRKNVSVP</sequence>
<evidence type="ECO:0000259" key="1">
    <source>
        <dbReference type="PROSITE" id="PS51819"/>
    </source>
</evidence>
<organism evidence="2 3">
    <name type="scientific">Agrobacterium rubi TR3 = NBRC 13261</name>
    <dbReference type="NCBI Taxonomy" id="1368415"/>
    <lineage>
        <taxon>Bacteria</taxon>
        <taxon>Pseudomonadati</taxon>
        <taxon>Pseudomonadota</taxon>
        <taxon>Alphaproteobacteria</taxon>
        <taxon>Hyphomicrobiales</taxon>
        <taxon>Rhizobiaceae</taxon>
        <taxon>Rhizobium/Agrobacterium group</taxon>
        <taxon>Agrobacterium</taxon>
    </lineage>
</organism>
<name>A0A081CY46_9HYPH</name>
<dbReference type="eggNOG" id="COG0346">
    <property type="taxonomic scope" value="Bacteria"/>
</dbReference>
<dbReference type="Proteomes" id="UP000028701">
    <property type="component" value="Unassembled WGS sequence"/>
</dbReference>
<comment type="caution">
    <text evidence="2">The sequence shown here is derived from an EMBL/GenBank/DDBJ whole genome shotgun (WGS) entry which is preliminary data.</text>
</comment>
<dbReference type="PROSITE" id="PS51819">
    <property type="entry name" value="VOC"/>
    <property type="match status" value="1"/>
</dbReference>
<dbReference type="AlphaFoldDB" id="A0A081CY46"/>
<evidence type="ECO:0000313" key="2">
    <source>
        <dbReference type="EMBL" id="GAK71592.1"/>
    </source>
</evidence>
<proteinExistence type="predicted"/>
<dbReference type="OrthoDB" id="9807407at2"/>
<dbReference type="Gene3D" id="3.10.180.10">
    <property type="entry name" value="2,3-Dihydroxybiphenyl 1,2-Dioxygenase, domain 1"/>
    <property type="match status" value="1"/>
</dbReference>
<dbReference type="CDD" id="cd07262">
    <property type="entry name" value="VOC_like"/>
    <property type="match status" value="1"/>
</dbReference>
<dbReference type="PANTHER" id="PTHR35006">
    <property type="entry name" value="GLYOXALASE FAMILY PROTEIN (AFU_ORTHOLOGUE AFUA_5G14830)"/>
    <property type="match status" value="1"/>
</dbReference>
<reference evidence="2 3" key="1">
    <citation type="submission" date="2014-08" db="EMBL/GenBank/DDBJ databases">
        <title>Whole genome shotgun sequence of Rhizobium rubi NBRC 13261.</title>
        <authorList>
            <person name="Katano-Makiyama Y."/>
            <person name="Hosoyama A."/>
            <person name="Hashimoto M."/>
            <person name="Hosoyama Y."/>
            <person name="Noguchi M."/>
            <person name="Tsuchikane K."/>
            <person name="Uohara A."/>
            <person name="Ohji S."/>
            <person name="Ichikawa N."/>
            <person name="Kimura A."/>
            <person name="Yamazoe A."/>
            <person name="Fujita N."/>
        </authorList>
    </citation>
    <scope>NUCLEOTIDE SEQUENCE [LARGE SCALE GENOMIC DNA]</scope>
    <source>
        <strain evidence="2 3">NBRC 13261</strain>
    </source>
</reference>
<dbReference type="PANTHER" id="PTHR35006:SF1">
    <property type="entry name" value="BLL2941 PROTEIN"/>
    <property type="match status" value="1"/>
</dbReference>
<protein>
    <recommendedName>
        <fullName evidence="1">VOC domain-containing protein</fullName>
    </recommendedName>
</protein>
<dbReference type="RefSeq" id="WP_045231152.1">
    <property type="nucleotide sequence ID" value="NZ_BBJU01000018.1"/>
</dbReference>
<gene>
    <name evidence="2" type="ORF">RRU01S_18_00470</name>
</gene>